<evidence type="ECO:0000313" key="2">
    <source>
        <dbReference type="EMBL" id="RHZ81168.1"/>
    </source>
</evidence>
<accession>A0A397J385</accession>
<protein>
    <submittedName>
        <fullName evidence="2">Uncharacterized protein</fullName>
    </submittedName>
</protein>
<proteinExistence type="predicted"/>
<feature type="transmembrane region" description="Helical" evidence="1">
    <location>
        <begin position="56"/>
        <end position="75"/>
    </location>
</feature>
<evidence type="ECO:0000313" key="3">
    <source>
        <dbReference type="Proteomes" id="UP000266861"/>
    </source>
</evidence>
<comment type="caution">
    <text evidence="2">The sequence shown here is derived from an EMBL/GenBank/DDBJ whole genome shotgun (WGS) entry which is preliminary data.</text>
</comment>
<keyword evidence="1" id="KW-0472">Membrane</keyword>
<keyword evidence="1" id="KW-0812">Transmembrane</keyword>
<dbReference type="OrthoDB" id="1684102at2759"/>
<evidence type="ECO:0000256" key="1">
    <source>
        <dbReference type="SAM" id="Phobius"/>
    </source>
</evidence>
<dbReference type="InterPro" id="IPR029044">
    <property type="entry name" value="Nucleotide-diphossugar_trans"/>
</dbReference>
<dbReference type="InterPro" id="IPR008979">
    <property type="entry name" value="Galactose-bd-like_sf"/>
</dbReference>
<keyword evidence="1" id="KW-1133">Transmembrane helix</keyword>
<dbReference type="Proteomes" id="UP000266861">
    <property type="component" value="Unassembled WGS sequence"/>
</dbReference>
<dbReference type="EMBL" id="PQFF01000115">
    <property type="protein sequence ID" value="RHZ81168.1"/>
    <property type="molecule type" value="Genomic_DNA"/>
</dbReference>
<name>A0A397J385_9GLOM</name>
<dbReference type="AlphaFoldDB" id="A0A397J385"/>
<dbReference type="Gene3D" id="3.90.550.10">
    <property type="entry name" value="Spore Coat Polysaccharide Biosynthesis Protein SpsA, Chain A"/>
    <property type="match status" value="1"/>
</dbReference>
<gene>
    <name evidence="2" type="ORF">Glove_123g199</name>
</gene>
<dbReference type="SUPFAM" id="SSF53448">
    <property type="entry name" value="Nucleotide-diphospho-sugar transferases"/>
    <property type="match status" value="1"/>
</dbReference>
<reference evidence="2 3" key="1">
    <citation type="submission" date="2018-08" db="EMBL/GenBank/DDBJ databases">
        <title>Genome and evolution of the arbuscular mycorrhizal fungus Diversispora epigaea (formerly Glomus versiforme) and its bacterial endosymbionts.</title>
        <authorList>
            <person name="Sun X."/>
            <person name="Fei Z."/>
            <person name="Harrison M."/>
        </authorList>
    </citation>
    <scope>NUCLEOTIDE SEQUENCE [LARGE SCALE GENOMIC DNA]</scope>
    <source>
        <strain evidence="2 3">IT104</strain>
    </source>
</reference>
<organism evidence="2 3">
    <name type="scientific">Diversispora epigaea</name>
    <dbReference type="NCBI Taxonomy" id="1348612"/>
    <lineage>
        <taxon>Eukaryota</taxon>
        <taxon>Fungi</taxon>
        <taxon>Fungi incertae sedis</taxon>
        <taxon>Mucoromycota</taxon>
        <taxon>Glomeromycotina</taxon>
        <taxon>Glomeromycetes</taxon>
        <taxon>Diversisporales</taxon>
        <taxon>Diversisporaceae</taxon>
        <taxon>Diversispora</taxon>
    </lineage>
</organism>
<sequence length="528" mass="62435">MSEKDRSNSRLPLHINIRTEIFKTKTNSLRKIWQNSFYLPHILKFLKINAKFKRQILFGILFIVFWICIYGISHFSNVEESPPQEMIPHEVDMLLNAFPTEGDGKATAILLNWSRIENLKTIVKHLCQYTMFKEIMIWNNNGDVHLSDQIFSEIRCRKLRYYNSPGNMHFIARYMACAMATTPYCYFQDDDWIIRHMRSMYANFLRYPDLIHTDTNADVYSLTNWKWCFFDDSIDLHACFSWVGTGAFVSKENVINFLKMTSITEMDPTEFAYGDMYFTTFMNQVPYQLENELQELPQENAFSAGEGRLRNKIFMHKALLHIYDHLTNRTGVFETKELYPTIYQRDVRSPCENDRCLFLTNKNSFPDVRTFRYKPSINISESERIHESYFGTEHFIKYPYSHAVDGKNWTVWKSSEVINKDDYIGLDLLFPMPFPLTFTLVVDHHRDYFSTLNIHISYNGMDWIQLAPLPKIIITQLSQTGLDGKTHLLSCSFRIRETGIRFVKLTSTREWEFPYGIHEFSFHAKPMN</sequence>
<dbReference type="SUPFAM" id="SSF49785">
    <property type="entry name" value="Galactose-binding domain-like"/>
    <property type="match status" value="1"/>
</dbReference>
<keyword evidence="3" id="KW-1185">Reference proteome</keyword>